<reference evidence="12" key="1">
    <citation type="submission" date="2017-02" db="EMBL/GenBank/DDBJ databases">
        <authorList>
            <person name="Varghese N."/>
            <person name="Submissions S."/>
        </authorList>
    </citation>
    <scope>NUCLEOTIDE SEQUENCE [LARGE SCALE GENOMIC DNA]</scope>
    <source>
        <strain evidence="12">DSM 16521</strain>
    </source>
</reference>
<gene>
    <name evidence="11" type="ORF">SAMN02745885_00800</name>
</gene>
<evidence type="ECO:0000256" key="9">
    <source>
        <dbReference type="SAM" id="Phobius"/>
    </source>
</evidence>
<feature type="domain" description="Tripartite ATP-independent periplasmic transporters DctQ component" evidence="10">
    <location>
        <begin position="29"/>
        <end position="157"/>
    </location>
</feature>
<keyword evidence="4" id="KW-0997">Cell inner membrane</keyword>
<dbReference type="PANTHER" id="PTHR35011:SF2">
    <property type="entry name" value="2,3-DIKETO-L-GULONATE TRAP TRANSPORTER SMALL PERMEASE PROTEIN YIAM"/>
    <property type="match status" value="1"/>
</dbReference>
<evidence type="ECO:0000256" key="8">
    <source>
        <dbReference type="ARBA" id="ARBA00038436"/>
    </source>
</evidence>
<feature type="transmembrane region" description="Helical" evidence="9">
    <location>
        <begin position="90"/>
        <end position="111"/>
    </location>
</feature>
<keyword evidence="5 9" id="KW-0812">Transmembrane</keyword>
<evidence type="ECO:0000256" key="3">
    <source>
        <dbReference type="ARBA" id="ARBA00022475"/>
    </source>
</evidence>
<evidence type="ECO:0000256" key="4">
    <source>
        <dbReference type="ARBA" id="ARBA00022519"/>
    </source>
</evidence>
<dbReference type="GO" id="GO:0005886">
    <property type="term" value="C:plasma membrane"/>
    <property type="evidence" value="ECO:0007669"/>
    <property type="project" value="UniProtKB-SubCell"/>
</dbReference>
<evidence type="ECO:0000313" key="12">
    <source>
        <dbReference type="Proteomes" id="UP000189933"/>
    </source>
</evidence>
<feature type="transmembrane region" description="Helical" evidence="9">
    <location>
        <begin position="51"/>
        <end position="69"/>
    </location>
</feature>
<comment type="subcellular location">
    <subcellularLocation>
        <location evidence="1">Cell inner membrane</location>
        <topology evidence="1">Multi-pass membrane protein</topology>
    </subcellularLocation>
</comment>
<keyword evidence="2" id="KW-0813">Transport</keyword>
<protein>
    <submittedName>
        <fullName evidence="11">C4-dicarboxylate transporter, DctQ subunit</fullName>
    </submittedName>
</protein>
<accession>A0A1T4N539</accession>
<dbReference type="Pfam" id="PF04290">
    <property type="entry name" value="DctQ"/>
    <property type="match status" value="1"/>
</dbReference>
<comment type="similarity">
    <text evidence="8">Belongs to the TRAP transporter small permease family.</text>
</comment>
<name>A0A1T4N539_9FIRM</name>
<organism evidence="11 12">
    <name type="scientific">Carboxydocella sporoproducens DSM 16521</name>
    <dbReference type="NCBI Taxonomy" id="1121270"/>
    <lineage>
        <taxon>Bacteria</taxon>
        <taxon>Bacillati</taxon>
        <taxon>Bacillota</taxon>
        <taxon>Clostridia</taxon>
        <taxon>Eubacteriales</taxon>
        <taxon>Clostridiales Family XVI. Incertae Sedis</taxon>
        <taxon>Carboxydocella</taxon>
    </lineage>
</organism>
<dbReference type="AlphaFoldDB" id="A0A1T4N539"/>
<keyword evidence="12" id="KW-1185">Reference proteome</keyword>
<evidence type="ECO:0000256" key="5">
    <source>
        <dbReference type="ARBA" id="ARBA00022692"/>
    </source>
</evidence>
<keyword evidence="3" id="KW-1003">Cell membrane</keyword>
<dbReference type="InterPro" id="IPR055348">
    <property type="entry name" value="DctQ"/>
</dbReference>
<feature type="transmembrane region" description="Helical" evidence="9">
    <location>
        <begin position="21"/>
        <end position="39"/>
    </location>
</feature>
<evidence type="ECO:0000256" key="6">
    <source>
        <dbReference type="ARBA" id="ARBA00022989"/>
    </source>
</evidence>
<keyword evidence="7 9" id="KW-0472">Membrane</keyword>
<proteinExistence type="inferred from homology"/>
<sequence>MEKFMKRFIALYEAIEDYLSGGLIFLGLTLVMVNVVLRYVTGKPESILDEYSVYLIVWGAMIGFAVALRDDHHIKVDMLYRLLPLGVKRVVTIFAHLVGLAFAGAITVFGTKLVMTYKLLGQGSADSQTPLWIVSLVLPLSGIMLAIRYLDKIHDVFKNGGRDWAAAEEGGRGHDSNDNYHSAI</sequence>
<keyword evidence="6 9" id="KW-1133">Transmembrane helix</keyword>
<dbReference type="Proteomes" id="UP000189933">
    <property type="component" value="Unassembled WGS sequence"/>
</dbReference>
<evidence type="ECO:0000256" key="1">
    <source>
        <dbReference type="ARBA" id="ARBA00004429"/>
    </source>
</evidence>
<evidence type="ECO:0000313" key="11">
    <source>
        <dbReference type="EMBL" id="SJZ74294.1"/>
    </source>
</evidence>
<evidence type="ECO:0000256" key="7">
    <source>
        <dbReference type="ARBA" id="ARBA00023136"/>
    </source>
</evidence>
<dbReference type="GO" id="GO:0022857">
    <property type="term" value="F:transmembrane transporter activity"/>
    <property type="evidence" value="ECO:0007669"/>
    <property type="project" value="TreeGrafter"/>
</dbReference>
<feature type="transmembrane region" description="Helical" evidence="9">
    <location>
        <begin position="131"/>
        <end position="150"/>
    </location>
</feature>
<dbReference type="GO" id="GO:0015740">
    <property type="term" value="P:C4-dicarboxylate transport"/>
    <property type="evidence" value="ECO:0007669"/>
    <property type="project" value="TreeGrafter"/>
</dbReference>
<dbReference type="PANTHER" id="PTHR35011">
    <property type="entry name" value="2,3-DIKETO-L-GULONATE TRAP TRANSPORTER SMALL PERMEASE PROTEIN YIAM"/>
    <property type="match status" value="1"/>
</dbReference>
<dbReference type="RefSeq" id="WP_242952035.1">
    <property type="nucleotide sequence ID" value="NZ_FUXM01000006.1"/>
</dbReference>
<dbReference type="EMBL" id="FUXM01000006">
    <property type="protein sequence ID" value="SJZ74294.1"/>
    <property type="molecule type" value="Genomic_DNA"/>
</dbReference>
<evidence type="ECO:0000259" key="10">
    <source>
        <dbReference type="Pfam" id="PF04290"/>
    </source>
</evidence>
<evidence type="ECO:0000256" key="2">
    <source>
        <dbReference type="ARBA" id="ARBA00022448"/>
    </source>
</evidence>
<dbReference type="InterPro" id="IPR007387">
    <property type="entry name" value="TRAP_DctQ"/>
</dbReference>